<dbReference type="EMBL" id="LAVV01008352">
    <property type="protein sequence ID" value="KNZ53032.1"/>
    <property type="molecule type" value="Genomic_DNA"/>
</dbReference>
<keyword evidence="2" id="KW-1133">Transmembrane helix</keyword>
<comment type="caution">
    <text evidence="3">The sequence shown here is derived from an EMBL/GenBank/DDBJ whole genome shotgun (WGS) entry which is preliminary data.</text>
</comment>
<sequence length="414" mass="45914">NTVNPLPASGHVPATFVGTQASSNVPIAGSTEGNVDHRTNPPYHPSPPPPMITLCLPGENQRQGSGTTHLGQGEDPTAGSGTTSSGSPQNMSISFIKDNPLRAELHTILKNFQGNLNRQKFKQAHLAVHTFIDSQAKTIDKRTPPTTLPHFRLNQSEASHSAWVKDIQKYCLCFAGLIVETILLPAAGELWCAPGWIDIEKLKSADLPGLKSNTHVEYPLLTAQEFSHKPPSLTNLSEDNLGSHLKILEYLNSCKTGSHKEDGKICNNMTLKPLYQLHNMIIDMFITYSIIRGQALVLQKTQLGKYRSHHNYTPFCLYLVAGVCAFALGFLSAVEHIFKKNQPQREGLEPIWKRLGAYIDRLFIDSFLTPNCLLNFCQPQIIQLAQAITADFLFCLEKQFPAKQFQLPWPITAK</sequence>
<keyword evidence="4" id="KW-1185">Reference proteome</keyword>
<reference evidence="3 4" key="1">
    <citation type="submission" date="2015-08" db="EMBL/GenBank/DDBJ databases">
        <title>Next Generation Sequencing and Analysis of the Genome of Puccinia sorghi L Schw, the Causal Agent of Maize Common Rust.</title>
        <authorList>
            <person name="Rochi L."/>
            <person name="Burguener G."/>
            <person name="Darino M."/>
            <person name="Turjanski A."/>
            <person name="Kreff E."/>
            <person name="Dieguez M.J."/>
            <person name="Sacco F."/>
        </authorList>
    </citation>
    <scope>NUCLEOTIDE SEQUENCE [LARGE SCALE GENOMIC DNA]</scope>
    <source>
        <strain evidence="3 4">RO10H11247</strain>
    </source>
</reference>
<dbReference type="Proteomes" id="UP000037035">
    <property type="component" value="Unassembled WGS sequence"/>
</dbReference>
<name>A0A0L6UXS3_9BASI</name>
<dbReference type="OrthoDB" id="2506534at2759"/>
<organism evidence="3 4">
    <name type="scientific">Puccinia sorghi</name>
    <dbReference type="NCBI Taxonomy" id="27349"/>
    <lineage>
        <taxon>Eukaryota</taxon>
        <taxon>Fungi</taxon>
        <taxon>Dikarya</taxon>
        <taxon>Basidiomycota</taxon>
        <taxon>Pucciniomycotina</taxon>
        <taxon>Pucciniomycetes</taxon>
        <taxon>Pucciniales</taxon>
        <taxon>Pucciniaceae</taxon>
        <taxon>Puccinia</taxon>
    </lineage>
</organism>
<evidence type="ECO:0000313" key="4">
    <source>
        <dbReference type="Proteomes" id="UP000037035"/>
    </source>
</evidence>
<evidence type="ECO:0000256" key="1">
    <source>
        <dbReference type="SAM" id="MobiDB-lite"/>
    </source>
</evidence>
<keyword evidence="2" id="KW-0472">Membrane</keyword>
<dbReference type="STRING" id="27349.A0A0L6UXS3"/>
<feature type="transmembrane region" description="Helical" evidence="2">
    <location>
        <begin position="312"/>
        <end position="334"/>
    </location>
</feature>
<protein>
    <submittedName>
        <fullName evidence="3">Uncharacterized protein</fullName>
    </submittedName>
</protein>
<dbReference type="VEuPathDB" id="FungiDB:VP01_3365g2"/>
<keyword evidence="2" id="KW-0812">Transmembrane</keyword>
<accession>A0A0L6UXS3</accession>
<feature type="compositionally biased region" description="Low complexity" evidence="1">
    <location>
        <begin position="77"/>
        <end position="87"/>
    </location>
</feature>
<feature type="non-terminal residue" evidence="3">
    <location>
        <position position="1"/>
    </location>
</feature>
<evidence type="ECO:0000256" key="2">
    <source>
        <dbReference type="SAM" id="Phobius"/>
    </source>
</evidence>
<evidence type="ECO:0000313" key="3">
    <source>
        <dbReference type="EMBL" id="KNZ53032.1"/>
    </source>
</evidence>
<feature type="compositionally biased region" description="Pro residues" evidence="1">
    <location>
        <begin position="42"/>
        <end position="51"/>
    </location>
</feature>
<dbReference type="AlphaFoldDB" id="A0A0L6UXS3"/>
<feature type="compositionally biased region" description="Polar residues" evidence="1">
    <location>
        <begin position="60"/>
        <end position="70"/>
    </location>
</feature>
<feature type="region of interest" description="Disordered" evidence="1">
    <location>
        <begin position="24"/>
        <end position="93"/>
    </location>
</feature>
<gene>
    <name evidence="3" type="ORF">VP01_3365g2</name>
</gene>
<proteinExistence type="predicted"/>